<reference evidence="2 3" key="1">
    <citation type="submission" date="2020-01" db="EMBL/GenBank/DDBJ databases">
        <title>Insect and environment-associated Actinomycetes.</title>
        <authorList>
            <person name="Currrie C."/>
            <person name="Chevrette M."/>
            <person name="Carlson C."/>
            <person name="Stubbendieck R."/>
            <person name="Wendt-Pienkowski E."/>
        </authorList>
    </citation>
    <scope>NUCLEOTIDE SEQUENCE [LARGE SCALE GENOMIC DNA]</scope>
    <source>
        <strain evidence="2 3">SID11342</strain>
    </source>
</reference>
<comment type="caution">
    <text evidence="2">The sequence shown here is derived from an EMBL/GenBank/DDBJ whole genome shotgun (WGS) entry which is preliminary data.</text>
</comment>
<evidence type="ECO:0000256" key="1">
    <source>
        <dbReference type="SAM" id="Phobius"/>
    </source>
</evidence>
<dbReference type="Proteomes" id="UP000471293">
    <property type="component" value="Unassembled WGS sequence"/>
</dbReference>
<gene>
    <name evidence="2" type="ORF">G3I29_03935</name>
</gene>
<feature type="transmembrane region" description="Helical" evidence="1">
    <location>
        <begin position="20"/>
        <end position="38"/>
    </location>
</feature>
<organism evidence="2 3">
    <name type="scientific">Streptomyces halstedii</name>
    <dbReference type="NCBI Taxonomy" id="1944"/>
    <lineage>
        <taxon>Bacteria</taxon>
        <taxon>Bacillati</taxon>
        <taxon>Actinomycetota</taxon>
        <taxon>Actinomycetes</taxon>
        <taxon>Kitasatosporales</taxon>
        <taxon>Streptomycetaceae</taxon>
        <taxon>Streptomyces</taxon>
    </lineage>
</organism>
<evidence type="ECO:0000313" key="2">
    <source>
        <dbReference type="EMBL" id="NEA14695.1"/>
    </source>
</evidence>
<name>A0A6N9U1H7_STRHA</name>
<protein>
    <submittedName>
        <fullName evidence="2">Uncharacterized protein</fullName>
    </submittedName>
</protein>
<dbReference type="EMBL" id="JAAGLQ010000077">
    <property type="protein sequence ID" value="NEA14695.1"/>
    <property type="molecule type" value="Genomic_DNA"/>
</dbReference>
<dbReference type="RefSeq" id="WP_164342456.1">
    <property type="nucleotide sequence ID" value="NZ_JAAGLQ010000077.1"/>
</dbReference>
<dbReference type="AlphaFoldDB" id="A0A6N9U1H7"/>
<keyword evidence="1" id="KW-0812">Transmembrane</keyword>
<accession>A0A6N9U1H7</accession>
<proteinExistence type="predicted"/>
<evidence type="ECO:0000313" key="3">
    <source>
        <dbReference type="Proteomes" id="UP000471293"/>
    </source>
</evidence>
<feature type="transmembrane region" description="Helical" evidence="1">
    <location>
        <begin position="44"/>
        <end position="67"/>
    </location>
</feature>
<keyword evidence="1" id="KW-0472">Membrane</keyword>
<keyword evidence="1" id="KW-1133">Transmembrane helix</keyword>
<sequence length="83" mass="8513">MTLAYQAVPPPRLAVKIPDAQSLLAAFGTTGIGVVVFAETVLGGLVWIVGLVLAGYALVVSLFPVALEPPRSRRTHSTGGGEA</sequence>